<sequence length="120" mass="13854">MSQEQFPEKRAQKRRNTLYYLEVFNLETAELLGRLVDITTEGMMLLCEKPLTPNTTYACRMRLPSEILGRTNIICDATCVWQRRAANNDFYEAGFKSLIADPGDIDAIEMLIQHFAFKDL</sequence>
<evidence type="ECO:0000313" key="3">
    <source>
        <dbReference type="Proteomes" id="UP000035036"/>
    </source>
</evidence>
<dbReference type="Pfam" id="PF07238">
    <property type="entry name" value="PilZ"/>
    <property type="match status" value="1"/>
</dbReference>
<gene>
    <name evidence="2" type="ORF">GSUB_15535</name>
</gene>
<proteinExistence type="predicted"/>
<dbReference type="AlphaFoldDB" id="A0A0B5FSP8"/>
<dbReference type="GO" id="GO:0035438">
    <property type="term" value="F:cyclic-di-GMP binding"/>
    <property type="evidence" value="ECO:0007669"/>
    <property type="project" value="InterPro"/>
</dbReference>
<accession>A0A0B5FSP8</accession>
<feature type="domain" description="PilZ" evidence="1">
    <location>
        <begin position="9"/>
        <end position="111"/>
    </location>
</feature>
<name>A0A0B5FSP8_9BACT</name>
<evidence type="ECO:0000313" key="2">
    <source>
        <dbReference type="EMBL" id="AJF07679.1"/>
    </source>
</evidence>
<dbReference type="Proteomes" id="UP000035036">
    <property type="component" value="Chromosome"/>
</dbReference>
<dbReference type="SUPFAM" id="SSF141371">
    <property type="entry name" value="PilZ domain-like"/>
    <property type="match status" value="1"/>
</dbReference>
<dbReference type="STRING" id="483547.GSUB_15535"/>
<dbReference type="RefSeq" id="WP_040201634.1">
    <property type="nucleotide sequence ID" value="NZ_CP010311.1"/>
</dbReference>
<reference evidence="2 3" key="1">
    <citation type="journal article" date="2015" name="Genome Announc.">
        <title>Genomes of Geoalkalibacter ferrihydriticus Z-0531T and Geoalkalibacter subterraneus Red1T, Two Haloalkaliphilic Metal-Reducing Deltaproteobacteria.</title>
        <authorList>
            <person name="Badalamenti J.P."/>
            <person name="Krajmalnik-Brown R."/>
            <person name="Torres C.I."/>
            <person name="Bond D.R."/>
        </authorList>
    </citation>
    <scope>NUCLEOTIDE SEQUENCE [LARGE SCALE GENOMIC DNA]</scope>
    <source>
        <strain evidence="2 3">Red1</strain>
    </source>
</reference>
<dbReference type="OrthoDB" id="3078669at2"/>
<dbReference type="HOGENOM" id="CLU_141633_1_0_7"/>
<evidence type="ECO:0000259" key="1">
    <source>
        <dbReference type="Pfam" id="PF07238"/>
    </source>
</evidence>
<organism evidence="2 3">
    <name type="scientific">Geoalkalibacter subterraneus</name>
    <dbReference type="NCBI Taxonomy" id="483547"/>
    <lineage>
        <taxon>Bacteria</taxon>
        <taxon>Pseudomonadati</taxon>
        <taxon>Thermodesulfobacteriota</taxon>
        <taxon>Desulfuromonadia</taxon>
        <taxon>Desulfuromonadales</taxon>
        <taxon>Geoalkalibacteraceae</taxon>
        <taxon>Geoalkalibacter</taxon>
    </lineage>
</organism>
<protein>
    <recommendedName>
        <fullName evidence="1">PilZ domain-containing protein</fullName>
    </recommendedName>
</protein>
<dbReference type="EMBL" id="CP010311">
    <property type="protein sequence ID" value="AJF07679.1"/>
    <property type="molecule type" value="Genomic_DNA"/>
</dbReference>
<dbReference type="InterPro" id="IPR009875">
    <property type="entry name" value="PilZ_domain"/>
</dbReference>
<dbReference type="KEGG" id="gsb:GSUB_15535"/>
<keyword evidence="3" id="KW-1185">Reference proteome</keyword>